<feature type="signal peptide" evidence="2">
    <location>
        <begin position="1"/>
        <end position="20"/>
    </location>
</feature>
<evidence type="ECO:0000313" key="4">
    <source>
        <dbReference type="Proteomes" id="UP000294853"/>
    </source>
</evidence>
<accession>A0A4P7IGB2</accession>
<evidence type="ECO:0000256" key="2">
    <source>
        <dbReference type="SAM" id="SignalP"/>
    </source>
</evidence>
<name>A0A4P7IGB2_9ACTN</name>
<gene>
    <name evidence="3" type="ORF">EXE58_09605</name>
</gene>
<dbReference type="AlphaFoldDB" id="A0A4P7IGB2"/>
<feature type="compositionally biased region" description="Low complexity" evidence="1">
    <location>
        <begin position="25"/>
        <end position="36"/>
    </location>
</feature>
<evidence type="ECO:0000313" key="3">
    <source>
        <dbReference type="EMBL" id="QBX55683.1"/>
    </source>
</evidence>
<evidence type="ECO:0000256" key="1">
    <source>
        <dbReference type="SAM" id="MobiDB-lite"/>
    </source>
</evidence>
<feature type="compositionally biased region" description="Low complexity" evidence="1">
    <location>
        <begin position="51"/>
        <end position="60"/>
    </location>
</feature>
<proteinExistence type="predicted"/>
<dbReference type="RefSeq" id="WP_135267674.1">
    <property type="nucleotide sequence ID" value="NZ_CP038436.1"/>
</dbReference>
<feature type="region of interest" description="Disordered" evidence="1">
    <location>
        <begin position="73"/>
        <end position="94"/>
    </location>
</feature>
<dbReference type="KEGG" id="nsn:EXE58_09605"/>
<keyword evidence="4" id="KW-1185">Reference proteome</keyword>
<dbReference type="OrthoDB" id="5148238at2"/>
<keyword evidence="2" id="KW-0732">Signal</keyword>
<protein>
    <submittedName>
        <fullName evidence="3">DUF3558 domain-containing protein</fullName>
    </submittedName>
</protein>
<dbReference type="PROSITE" id="PS51257">
    <property type="entry name" value="PROKAR_LIPOPROTEIN"/>
    <property type="match status" value="1"/>
</dbReference>
<feature type="compositionally biased region" description="Acidic residues" evidence="1">
    <location>
        <begin position="37"/>
        <end position="50"/>
    </location>
</feature>
<reference evidence="3 4" key="1">
    <citation type="submission" date="2019-03" db="EMBL/GenBank/DDBJ databases">
        <title>Three New Species of Nocardioides, Nocardioides euryhalodurans sp. nov., Nocardioides seonyuensis sp. nov. and Nocardioides eburneoflavus sp. nov. Iolated from Soil.</title>
        <authorList>
            <person name="Roh S.G."/>
            <person name="Lee C."/>
            <person name="Kim M.-K."/>
            <person name="Kim S.B."/>
        </authorList>
    </citation>
    <scope>NUCLEOTIDE SEQUENCE [LARGE SCALE GENOMIC DNA]</scope>
    <source>
        <strain evidence="3 4">MMS17-SY207-3</strain>
    </source>
</reference>
<feature type="chain" id="PRO_5039231080" evidence="2">
    <location>
        <begin position="21"/>
        <end position="201"/>
    </location>
</feature>
<dbReference type="Proteomes" id="UP000294853">
    <property type="component" value="Chromosome"/>
</dbReference>
<dbReference type="EMBL" id="CP038436">
    <property type="protein sequence ID" value="QBX55683.1"/>
    <property type="molecule type" value="Genomic_DNA"/>
</dbReference>
<feature type="region of interest" description="Disordered" evidence="1">
    <location>
        <begin position="14"/>
        <end position="60"/>
    </location>
</feature>
<sequence>MRLIAVALTVLALAASGCSGDDPEPTTTSESPSETPEATEETDDTEEPAEEPGQPAAADPCTLVTHTDVNAAFGVKVGPGEPGMGSHTDGDVSYTSTDCEWEAEDQLEVQLAVSTAQDFGGALACEPVTYLGEEGGPTKVPGAKSATWLASEDPNEVEARLRVCTSSVTMDFELDASTGTGVDELRKQTIGLATKAVAALG</sequence>
<organism evidence="3 4">
    <name type="scientific">Nocardioides seonyuensis</name>
    <dbReference type="NCBI Taxonomy" id="2518371"/>
    <lineage>
        <taxon>Bacteria</taxon>
        <taxon>Bacillati</taxon>
        <taxon>Actinomycetota</taxon>
        <taxon>Actinomycetes</taxon>
        <taxon>Propionibacteriales</taxon>
        <taxon>Nocardioidaceae</taxon>
        <taxon>Nocardioides</taxon>
    </lineage>
</organism>